<dbReference type="PANTHER" id="PTHR30204:SF94">
    <property type="entry name" value="HEAVY METAL-DEPENDENT TRANSCRIPTIONAL REGULATOR HI_0293-RELATED"/>
    <property type="match status" value="1"/>
</dbReference>
<comment type="caution">
    <text evidence="5">The sequence shown here is derived from an EMBL/GenBank/DDBJ whole genome shotgun (WGS) entry which is preliminary data.</text>
</comment>
<dbReference type="PATRIC" id="fig|1094558.3.peg.2031"/>
<keyword evidence="3" id="KW-0804">Transcription</keyword>
<keyword evidence="1" id="KW-0805">Transcription regulation</keyword>
<feature type="domain" description="HTH merR-type" evidence="4">
    <location>
        <begin position="1"/>
        <end position="69"/>
    </location>
</feature>
<proteinExistence type="predicted"/>
<dbReference type="GO" id="GO:0003700">
    <property type="term" value="F:DNA-binding transcription factor activity"/>
    <property type="evidence" value="ECO:0007669"/>
    <property type="project" value="InterPro"/>
</dbReference>
<keyword evidence="6" id="KW-1185">Reference proteome</keyword>
<evidence type="ECO:0000256" key="1">
    <source>
        <dbReference type="ARBA" id="ARBA00023015"/>
    </source>
</evidence>
<dbReference type="SUPFAM" id="SSF46955">
    <property type="entry name" value="Putative DNA-binding domain"/>
    <property type="match status" value="1"/>
</dbReference>
<name>J0R1B4_9HYPH</name>
<sequence length="128" mass="14747">MDISEAAKQSGLSAKMIRRYEDIALIAPAQRTQSGYRVYCLQDIVTFKFIRLSRLLGFSISEIQKLLELWNNHDRASSNVKTLTLLHIDKFEEKQRISQKMIHTLKELADHYQGIKHSDCPILESLAS</sequence>
<evidence type="ECO:0000256" key="2">
    <source>
        <dbReference type="ARBA" id="ARBA00023125"/>
    </source>
</evidence>
<dbReference type="InterPro" id="IPR000551">
    <property type="entry name" value="MerR-type_HTH_dom"/>
</dbReference>
<dbReference type="PANTHER" id="PTHR30204">
    <property type="entry name" value="REDOX-CYCLING DRUG-SENSING TRANSCRIPTIONAL ACTIVATOR SOXR"/>
    <property type="match status" value="1"/>
</dbReference>
<keyword evidence="2" id="KW-0238">DNA-binding</keyword>
<reference evidence="5 6" key="1">
    <citation type="submission" date="2012-03" db="EMBL/GenBank/DDBJ databases">
        <title>The Genome Sequence of Bartonella tamiae Th239.</title>
        <authorList>
            <consortium name="The Broad Institute Genome Sequencing Platform"/>
            <consortium name="The Broad Institute Genome Sequencing Center for Infectious Disease"/>
            <person name="Feldgarden M."/>
            <person name="Kirby J."/>
            <person name="Kosoy M."/>
            <person name="Birtles R."/>
            <person name="Probert W.S."/>
            <person name="Chiaraviglio L."/>
            <person name="Young S.K."/>
            <person name="Zeng Q."/>
            <person name="Gargeya S."/>
            <person name="Fitzgerald M."/>
            <person name="Haas B."/>
            <person name="Abouelleil A."/>
            <person name="Alvarado L."/>
            <person name="Arachchi H.M."/>
            <person name="Berlin A."/>
            <person name="Chapman S.B."/>
            <person name="Gearin G."/>
            <person name="Goldberg J."/>
            <person name="Griggs A."/>
            <person name="Gujja S."/>
            <person name="Hansen M."/>
            <person name="Heiman D."/>
            <person name="Howarth C."/>
            <person name="Larimer J."/>
            <person name="Lui A."/>
            <person name="MacDonald P.J.P."/>
            <person name="McCowen C."/>
            <person name="Montmayeur A."/>
            <person name="Murphy C."/>
            <person name="Neiman D."/>
            <person name="Pearson M."/>
            <person name="Priest M."/>
            <person name="Roberts A."/>
            <person name="Saif S."/>
            <person name="Shea T."/>
            <person name="Sisk P."/>
            <person name="Stolte C."/>
            <person name="Sykes S."/>
            <person name="Wortman J."/>
            <person name="Nusbaum C."/>
            <person name="Birren B."/>
        </authorList>
    </citation>
    <scope>NUCLEOTIDE SEQUENCE [LARGE SCALE GENOMIC DNA]</scope>
    <source>
        <strain evidence="5 6">Th239</strain>
    </source>
</reference>
<dbReference type="eggNOG" id="COG0789">
    <property type="taxonomic scope" value="Bacteria"/>
</dbReference>
<dbReference type="STRING" id="1094558.ME5_01895"/>
<gene>
    <name evidence="5" type="ORF">ME5_01895</name>
</gene>
<dbReference type="SMART" id="SM00422">
    <property type="entry name" value="HTH_MERR"/>
    <property type="match status" value="1"/>
</dbReference>
<dbReference type="Gene3D" id="1.10.1660.10">
    <property type="match status" value="1"/>
</dbReference>
<dbReference type="PROSITE" id="PS50937">
    <property type="entry name" value="HTH_MERR_2"/>
    <property type="match status" value="1"/>
</dbReference>
<dbReference type="GO" id="GO:0003677">
    <property type="term" value="F:DNA binding"/>
    <property type="evidence" value="ECO:0007669"/>
    <property type="project" value="UniProtKB-KW"/>
</dbReference>
<dbReference type="InterPro" id="IPR047057">
    <property type="entry name" value="MerR_fam"/>
</dbReference>
<evidence type="ECO:0000313" key="5">
    <source>
        <dbReference type="EMBL" id="EJF89344.1"/>
    </source>
</evidence>
<organism evidence="5 6">
    <name type="scientific">Bartonella tamiae Th239</name>
    <dbReference type="NCBI Taxonomy" id="1094558"/>
    <lineage>
        <taxon>Bacteria</taxon>
        <taxon>Pseudomonadati</taxon>
        <taxon>Pseudomonadota</taxon>
        <taxon>Alphaproteobacteria</taxon>
        <taxon>Hyphomicrobiales</taxon>
        <taxon>Bartonellaceae</taxon>
        <taxon>Bartonella</taxon>
    </lineage>
</organism>
<dbReference type="AlphaFoldDB" id="J0R1B4"/>
<accession>J0R1B4</accession>
<dbReference type="Pfam" id="PF09278">
    <property type="entry name" value="MerR-DNA-bind"/>
    <property type="match status" value="1"/>
</dbReference>
<evidence type="ECO:0000256" key="3">
    <source>
        <dbReference type="ARBA" id="ARBA00023163"/>
    </source>
</evidence>
<dbReference type="EMBL" id="AIMB01000008">
    <property type="protein sequence ID" value="EJF89344.1"/>
    <property type="molecule type" value="Genomic_DNA"/>
</dbReference>
<dbReference type="Pfam" id="PF00376">
    <property type="entry name" value="MerR"/>
    <property type="match status" value="1"/>
</dbReference>
<dbReference type="Proteomes" id="UP000008952">
    <property type="component" value="Unassembled WGS sequence"/>
</dbReference>
<protein>
    <submittedName>
        <fullName evidence="5">Cu(I)-responsive transcriptional regulator</fullName>
    </submittedName>
</protein>
<dbReference type="OrthoDB" id="9802944at2"/>
<dbReference type="RefSeq" id="WP_008040587.1">
    <property type="nucleotide sequence ID" value="NZ_JH725147.1"/>
</dbReference>
<dbReference type="HOGENOM" id="CLU_060077_2_0_5"/>
<evidence type="ECO:0000259" key="4">
    <source>
        <dbReference type="PROSITE" id="PS50937"/>
    </source>
</evidence>
<evidence type="ECO:0000313" key="6">
    <source>
        <dbReference type="Proteomes" id="UP000008952"/>
    </source>
</evidence>
<dbReference type="InterPro" id="IPR015358">
    <property type="entry name" value="Tscrpt_reg_MerR_DNA-bd"/>
</dbReference>
<dbReference type="InterPro" id="IPR009061">
    <property type="entry name" value="DNA-bd_dom_put_sf"/>
</dbReference>